<dbReference type="PANTHER" id="PTHR31302">
    <property type="entry name" value="TRANSMEMBRANE PROTEIN WITH METALLOPHOSPHOESTERASE DOMAIN-RELATED"/>
    <property type="match status" value="1"/>
</dbReference>
<dbReference type="Pfam" id="PF00149">
    <property type="entry name" value="Metallophos"/>
    <property type="match status" value="1"/>
</dbReference>
<evidence type="ECO:0000259" key="4">
    <source>
        <dbReference type="Pfam" id="PF00149"/>
    </source>
</evidence>
<sequence length="296" mass="32579">MTRDTNPNTVANPGRRRLLRMMVGAVVTLPFAIGGYARFIEPNNIRQRKLELDIYGLPASFNGLTIAHISDIHYGHYLSESKLASIVQDVQANQPDVICITGDIVDHGDVVPGEIVPILRQLQAPYGSYAVLGNHDYRGRGALAVENVLQEAGIRMLRNDNVILRRNHEVLALAGIDDALEGIPDMARAMHGISGKMCCILLAHEPDWGTVALNYQVDLQLSGHSHGGQVRVPLVGPLFLPTLGERYPDGLYTLERADRPNHPLHIYTSRGLGTTFLPVRLLCPPEWTLLTLRSIG</sequence>
<dbReference type="Gene3D" id="3.60.21.10">
    <property type="match status" value="1"/>
</dbReference>
<dbReference type="InterPro" id="IPR004843">
    <property type="entry name" value="Calcineurin-like_PHP"/>
</dbReference>
<dbReference type="GO" id="GO:0046872">
    <property type="term" value="F:metal ion binding"/>
    <property type="evidence" value="ECO:0007669"/>
    <property type="project" value="UniProtKB-KW"/>
</dbReference>
<keyword evidence="3" id="KW-1133">Transmembrane helix</keyword>
<gene>
    <name evidence="5" type="ORF">PBLR_10531</name>
</gene>
<dbReference type="PANTHER" id="PTHR31302:SF31">
    <property type="entry name" value="PHOSPHODIESTERASE YAEI"/>
    <property type="match status" value="1"/>
</dbReference>
<dbReference type="RefSeq" id="WP_232055473.1">
    <property type="nucleotide sequence ID" value="NZ_LS992241.1"/>
</dbReference>
<dbReference type="InterPro" id="IPR051158">
    <property type="entry name" value="Metallophosphoesterase_sf"/>
</dbReference>
<keyword evidence="3" id="KW-0812">Transmembrane</keyword>
<dbReference type="GO" id="GO:0008758">
    <property type="term" value="F:UDP-2,3-diacylglucosamine hydrolase activity"/>
    <property type="evidence" value="ECO:0007669"/>
    <property type="project" value="TreeGrafter"/>
</dbReference>
<keyword evidence="2" id="KW-0378">Hydrolase</keyword>
<feature type="transmembrane region" description="Helical" evidence="3">
    <location>
        <begin position="21"/>
        <end position="39"/>
    </location>
</feature>
<evidence type="ECO:0000313" key="5">
    <source>
        <dbReference type="EMBL" id="SYX82111.1"/>
    </source>
</evidence>
<proteinExistence type="predicted"/>
<evidence type="ECO:0000313" key="6">
    <source>
        <dbReference type="Proteomes" id="UP000304148"/>
    </source>
</evidence>
<evidence type="ECO:0000256" key="3">
    <source>
        <dbReference type="SAM" id="Phobius"/>
    </source>
</evidence>
<keyword evidence="1" id="KW-0479">Metal-binding</keyword>
<dbReference type="SUPFAM" id="SSF56300">
    <property type="entry name" value="Metallo-dependent phosphatases"/>
    <property type="match status" value="1"/>
</dbReference>
<protein>
    <recommendedName>
        <fullName evidence="4">Calcineurin-like phosphoesterase domain-containing protein</fullName>
    </recommendedName>
</protein>
<feature type="domain" description="Calcineurin-like phosphoesterase" evidence="4">
    <location>
        <begin position="65"/>
        <end position="227"/>
    </location>
</feature>
<dbReference type="GO" id="GO:0009245">
    <property type="term" value="P:lipid A biosynthetic process"/>
    <property type="evidence" value="ECO:0007669"/>
    <property type="project" value="TreeGrafter"/>
</dbReference>
<evidence type="ECO:0000256" key="2">
    <source>
        <dbReference type="ARBA" id="ARBA00022801"/>
    </source>
</evidence>
<dbReference type="AlphaFoldDB" id="A0A383R618"/>
<dbReference type="Proteomes" id="UP000304148">
    <property type="component" value="Chromosome"/>
</dbReference>
<dbReference type="GO" id="GO:0016020">
    <property type="term" value="C:membrane"/>
    <property type="evidence" value="ECO:0007669"/>
    <property type="project" value="GOC"/>
</dbReference>
<keyword evidence="3" id="KW-0472">Membrane</keyword>
<dbReference type="EMBL" id="LS992241">
    <property type="protein sequence ID" value="SYX82111.1"/>
    <property type="molecule type" value="Genomic_DNA"/>
</dbReference>
<evidence type="ECO:0000256" key="1">
    <source>
        <dbReference type="ARBA" id="ARBA00022723"/>
    </source>
</evidence>
<dbReference type="InterPro" id="IPR029052">
    <property type="entry name" value="Metallo-depent_PP-like"/>
</dbReference>
<organism evidence="5 6">
    <name type="scientific">Paenibacillus alvei</name>
    <name type="common">Bacillus alvei</name>
    <dbReference type="NCBI Taxonomy" id="44250"/>
    <lineage>
        <taxon>Bacteria</taxon>
        <taxon>Bacillati</taxon>
        <taxon>Bacillota</taxon>
        <taxon>Bacilli</taxon>
        <taxon>Bacillales</taxon>
        <taxon>Paenibacillaceae</taxon>
        <taxon>Paenibacillus</taxon>
    </lineage>
</organism>
<name>A0A383R618_PAEAL</name>
<dbReference type="CDD" id="cd07385">
    <property type="entry name" value="MPP_YkuE_C"/>
    <property type="match status" value="1"/>
</dbReference>
<accession>A0A383R618</accession>
<reference evidence="6" key="1">
    <citation type="submission" date="2018-08" db="EMBL/GenBank/DDBJ databases">
        <authorList>
            <person name="Chevrot R."/>
        </authorList>
    </citation>
    <scope>NUCLEOTIDE SEQUENCE [LARGE SCALE GENOMIC DNA]</scope>
</reference>